<dbReference type="PIRSF" id="PIRSF036492">
    <property type="entry name" value="ALDH"/>
    <property type="match status" value="1"/>
</dbReference>
<sequence>MTAATTLNQVKHVYSTGRTRSVAWRLSQLAGLQQLLEDHTDYIEAALYQDLGKNGFEAWVSEIGQVMAEIKWLRKHTASWAKPQRVRTPLALWPAKSMIEHEPRGTVLVISPWNYPVMLGLSPLAGAVAAGNAVVLKPSEIGTAVESVLAELIPQYMDPHAIRVVTGGPDVVHEMIEAKPDYVFFTGSSKVGSIIATACAERLIEYTLELGGQSPAYVHDDADIDTAAARLVWGKFLNAGQTCVAPNHIYVHEDIADRLTGAIVDEIQSQYGADPAISRDYPRMITVEHATTVADQLNASAGTITHGGTVNTAQHYIAPTVVTDVADDDALMSSEIFGPILPIIPVTGAQDAVDRISRLEDPLAFYLFTESRSVKDYVLPRVVAGGVGINVPLMQLATPHMPFGGVGTSGHGSYHGVWSLRTFSQERAVLDKATTPDTLRLVMHPAPAWANWAVRKLLTAGKNPAKDARTAQHYRSTPPS</sequence>
<name>A0ABP5FP18_9MICC</name>
<dbReference type="InterPro" id="IPR016162">
    <property type="entry name" value="Ald_DH_N"/>
</dbReference>
<evidence type="ECO:0000256" key="2">
    <source>
        <dbReference type="ARBA" id="ARBA00023002"/>
    </source>
</evidence>
<gene>
    <name evidence="5" type="ORF">GCM10009720_05740</name>
</gene>
<organism evidence="5 6">
    <name type="scientific">Yaniella flava</name>
    <dbReference type="NCBI Taxonomy" id="287930"/>
    <lineage>
        <taxon>Bacteria</taxon>
        <taxon>Bacillati</taxon>
        <taxon>Actinomycetota</taxon>
        <taxon>Actinomycetes</taxon>
        <taxon>Micrococcales</taxon>
        <taxon>Micrococcaceae</taxon>
        <taxon>Yaniella</taxon>
    </lineage>
</organism>
<dbReference type="EMBL" id="BAAAMN010000009">
    <property type="protein sequence ID" value="GAA2028791.1"/>
    <property type="molecule type" value="Genomic_DNA"/>
</dbReference>
<dbReference type="PANTHER" id="PTHR43570">
    <property type="entry name" value="ALDEHYDE DEHYDROGENASE"/>
    <property type="match status" value="1"/>
</dbReference>
<dbReference type="Pfam" id="PF00171">
    <property type="entry name" value="Aldedh"/>
    <property type="match status" value="1"/>
</dbReference>
<proteinExistence type="inferred from homology"/>
<reference evidence="6" key="1">
    <citation type="journal article" date="2019" name="Int. J. Syst. Evol. Microbiol.">
        <title>The Global Catalogue of Microorganisms (GCM) 10K type strain sequencing project: providing services to taxonomists for standard genome sequencing and annotation.</title>
        <authorList>
            <consortium name="The Broad Institute Genomics Platform"/>
            <consortium name="The Broad Institute Genome Sequencing Center for Infectious Disease"/>
            <person name="Wu L."/>
            <person name="Ma J."/>
        </authorList>
    </citation>
    <scope>NUCLEOTIDE SEQUENCE [LARGE SCALE GENOMIC DNA]</scope>
    <source>
        <strain evidence="6">JCM 13595</strain>
    </source>
</reference>
<feature type="domain" description="Aldehyde dehydrogenase" evidence="4">
    <location>
        <begin position="18"/>
        <end position="429"/>
    </location>
</feature>
<dbReference type="PANTHER" id="PTHR43570:SF16">
    <property type="entry name" value="ALDEHYDE DEHYDROGENASE TYPE III, ISOFORM Q"/>
    <property type="match status" value="1"/>
</dbReference>
<accession>A0ABP5FP18</accession>
<evidence type="ECO:0000313" key="6">
    <source>
        <dbReference type="Proteomes" id="UP001501461"/>
    </source>
</evidence>
<evidence type="ECO:0000259" key="4">
    <source>
        <dbReference type="Pfam" id="PF00171"/>
    </source>
</evidence>
<dbReference type="PROSITE" id="PS00070">
    <property type="entry name" value="ALDEHYDE_DEHYDR_CYS"/>
    <property type="match status" value="1"/>
</dbReference>
<dbReference type="CDD" id="cd07087">
    <property type="entry name" value="ALDH_F3-13-14_CALDH-like"/>
    <property type="match status" value="1"/>
</dbReference>
<keyword evidence="2 3" id="KW-0560">Oxidoreductase</keyword>
<evidence type="ECO:0000313" key="5">
    <source>
        <dbReference type="EMBL" id="GAA2028791.1"/>
    </source>
</evidence>
<dbReference type="RefSeq" id="WP_343956083.1">
    <property type="nucleotide sequence ID" value="NZ_BAAAMN010000009.1"/>
</dbReference>
<dbReference type="InterPro" id="IPR015590">
    <property type="entry name" value="Aldehyde_DH_dom"/>
</dbReference>
<evidence type="ECO:0000256" key="3">
    <source>
        <dbReference type="PIRNR" id="PIRNR036492"/>
    </source>
</evidence>
<dbReference type="SUPFAM" id="SSF53720">
    <property type="entry name" value="ALDH-like"/>
    <property type="match status" value="1"/>
</dbReference>
<dbReference type="InterPro" id="IPR016160">
    <property type="entry name" value="Ald_DH_CS_CYS"/>
</dbReference>
<comment type="caution">
    <text evidence="5">The sequence shown here is derived from an EMBL/GenBank/DDBJ whole genome shotgun (WGS) entry which is preliminary data.</text>
</comment>
<dbReference type="InterPro" id="IPR012394">
    <property type="entry name" value="Aldehyde_DH_NAD(P)"/>
</dbReference>
<dbReference type="Proteomes" id="UP001501461">
    <property type="component" value="Unassembled WGS sequence"/>
</dbReference>
<keyword evidence="6" id="KW-1185">Reference proteome</keyword>
<dbReference type="Gene3D" id="3.40.605.10">
    <property type="entry name" value="Aldehyde Dehydrogenase, Chain A, domain 1"/>
    <property type="match status" value="1"/>
</dbReference>
<dbReference type="InterPro" id="IPR016163">
    <property type="entry name" value="Ald_DH_C"/>
</dbReference>
<comment type="similarity">
    <text evidence="1 3">Belongs to the aldehyde dehydrogenase family.</text>
</comment>
<protein>
    <recommendedName>
        <fullName evidence="3">Aldehyde dehydrogenase</fullName>
    </recommendedName>
</protein>
<evidence type="ECO:0000256" key="1">
    <source>
        <dbReference type="ARBA" id="ARBA00009986"/>
    </source>
</evidence>
<dbReference type="InterPro" id="IPR016161">
    <property type="entry name" value="Ald_DH/histidinol_DH"/>
</dbReference>
<dbReference type="Gene3D" id="3.40.309.10">
    <property type="entry name" value="Aldehyde Dehydrogenase, Chain A, domain 2"/>
    <property type="match status" value="1"/>
</dbReference>